<name>A0ABV7NLH4_9SPHN</name>
<sequence length="112" mass="12126">MWLHLRPLGVGQYKAIHPQHESHIQINGNPKSPQPLGNGPTIVRDKGRLKLVFGSPGGETIGQTQFQFLVNIVDRGMPVQAAIEAPRFALDDASGLPMAGADPRRMGYAVGY</sequence>
<evidence type="ECO:0000313" key="2">
    <source>
        <dbReference type="Proteomes" id="UP001595681"/>
    </source>
</evidence>
<dbReference type="Proteomes" id="UP001595681">
    <property type="component" value="Unassembled WGS sequence"/>
</dbReference>
<dbReference type="InterPro" id="IPR043137">
    <property type="entry name" value="GGT_ssub_C"/>
</dbReference>
<keyword evidence="2" id="KW-1185">Reference proteome</keyword>
<dbReference type="Pfam" id="PF01019">
    <property type="entry name" value="G_glu_transpept"/>
    <property type="match status" value="1"/>
</dbReference>
<reference evidence="2" key="1">
    <citation type="journal article" date="2019" name="Int. J. Syst. Evol. Microbiol.">
        <title>The Global Catalogue of Microorganisms (GCM) 10K type strain sequencing project: providing services to taxonomists for standard genome sequencing and annotation.</title>
        <authorList>
            <consortium name="The Broad Institute Genomics Platform"/>
            <consortium name="The Broad Institute Genome Sequencing Center for Infectious Disease"/>
            <person name="Wu L."/>
            <person name="Ma J."/>
        </authorList>
    </citation>
    <scope>NUCLEOTIDE SEQUENCE [LARGE SCALE GENOMIC DNA]</scope>
    <source>
        <strain evidence="2">CCM 7491</strain>
    </source>
</reference>
<comment type="caution">
    <text evidence="1">The sequence shown here is derived from an EMBL/GenBank/DDBJ whole genome shotgun (WGS) entry which is preliminary data.</text>
</comment>
<dbReference type="EMBL" id="JBHRVU010000005">
    <property type="protein sequence ID" value="MFC3443593.1"/>
    <property type="molecule type" value="Genomic_DNA"/>
</dbReference>
<dbReference type="InterPro" id="IPR029055">
    <property type="entry name" value="Ntn_hydrolases_N"/>
</dbReference>
<dbReference type="RefSeq" id="WP_380798415.1">
    <property type="nucleotide sequence ID" value="NZ_JBHRVU010000005.1"/>
</dbReference>
<dbReference type="Gene3D" id="3.60.20.40">
    <property type="match status" value="1"/>
</dbReference>
<evidence type="ECO:0000313" key="1">
    <source>
        <dbReference type="EMBL" id="MFC3443593.1"/>
    </source>
</evidence>
<protein>
    <submittedName>
        <fullName evidence="1">Gamma-glutamyltransferase</fullName>
        <ecNumber evidence="1">2.3.2.2</ecNumber>
    </submittedName>
</protein>
<gene>
    <name evidence="1" type="ORF">ACFOKF_20760</name>
</gene>
<dbReference type="EC" id="2.3.2.2" evidence="1"/>
<keyword evidence="1" id="KW-0012">Acyltransferase</keyword>
<organism evidence="1 2">
    <name type="scientific">Sphingobium rhizovicinum</name>
    <dbReference type="NCBI Taxonomy" id="432308"/>
    <lineage>
        <taxon>Bacteria</taxon>
        <taxon>Pseudomonadati</taxon>
        <taxon>Pseudomonadota</taxon>
        <taxon>Alphaproteobacteria</taxon>
        <taxon>Sphingomonadales</taxon>
        <taxon>Sphingomonadaceae</taxon>
        <taxon>Sphingobium</taxon>
    </lineage>
</organism>
<dbReference type="GO" id="GO:0103068">
    <property type="term" value="F:leukotriene C4 gamma-glutamyl transferase activity"/>
    <property type="evidence" value="ECO:0007669"/>
    <property type="project" value="UniProtKB-EC"/>
</dbReference>
<dbReference type="SUPFAM" id="SSF56235">
    <property type="entry name" value="N-terminal nucleophile aminohydrolases (Ntn hydrolases)"/>
    <property type="match status" value="1"/>
</dbReference>
<keyword evidence="1" id="KW-0808">Transferase</keyword>
<accession>A0ABV7NLH4</accession>
<proteinExistence type="predicted"/>